<feature type="compositionally biased region" description="Low complexity" evidence="15">
    <location>
        <begin position="49"/>
        <end position="63"/>
    </location>
</feature>
<dbReference type="Pfam" id="PF01764">
    <property type="entry name" value="Lipase_3"/>
    <property type="match status" value="1"/>
</dbReference>
<feature type="compositionally biased region" description="Polar residues" evidence="15">
    <location>
        <begin position="844"/>
        <end position="872"/>
    </location>
</feature>
<dbReference type="Gene3D" id="3.40.50.1820">
    <property type="entry name" value="alpha/beta hydrolase"/>
    <property type="match status" value="1"/>
</dbReference>
<keyword evidence="4" id="KW-0597">Phosphoprotein</keyword>
<dbReference type="SUPFAM" id="SSF53474">
    <property type="entry name" value="alpha/beta-Hydrolases"/>
    <property type="match status" value="1"/>
</dbReference>
<evidence type="ECO:0000256" key="1">
    <source>
        <dbReference type="ARBA" id="ARBA00001913"/>
    </source>
</evidence>
<evidence type="ECO:0000313" key="18">
    <source>
        <dbReference type="Proteomes" id="UP000001064"/>
    </source>
</evidence>
<comment type="cofactor">
    <cofactor evidence="1">
        <name>Ca(2+)</name>
        <dbReference type="ChEBI" id="CHEBI:29108"/>
    </cofactor>
</comment>
<evidence type="ECO:0000256" key="4">
    <source>
        <dbReference type="ARBA" id="ARBA00022553"/>
    </source>
</evidence>
<keyword evidence="10" id="KW-1133">Transmembrane helix</keyword>
<gene>
    <name evidence="17" type="ORF">DICPUDRAFT_151806</name>
</gene>
<evidence type="ECO:0000256" key="3">
    <source>
        <dbReference type="ARBA" id="ARBA00022475"/>
    </source>
</evidence>
<feature type="region of interest" description="Disordered" evidence="15">
    <location>
        <begin position="315"/>
        <end position="352"/>
    </location>
</feature>
<dbReference type="GO" id="GO:0046340">
    <property type="term" value="P:diacylglycerol catabolic process"/>
    <property type="evidence" value="ECO:0000318"/>
    <property type="project" value="GO_Central"/>
</dbReference>
<feature type="compositionally biased region" description="Polar residues" evidence="15">
    <location>
        <begin position="64"/>
        <end position="73"/>
    </location>
</feature>
<sequence>MSSNNSDINCSRDMHDEDMNIDVTEKEWIFTNKIVNEQRDHTSDIKFNNNNINIHNSNNNNYNDTECNKINTGSNNNNNSSSVDNLINDNNVNILNNKLISYYNNNSNNSSNSNNNSNNNKDIKEGEKMRPIGENINSILRDLGNSATLDECTLDKNCNIHHGNKKECNSSINGSDNTNNSNNNNQNSNNTIYNKSIGNELNVLQQIAEKDNDHYDYRKTITPIISISGDLEKELSETFKSSISLKKDKVFIFKSRDFGEGEGQIPISLSAPASPVTSDDELVRGDIHDVLFDTSTPLIMKRGLEVNGREANLLFRSKETENPPQDSPTVMPDRIEVSDSSSSDESPLTPDAPGKMVVTEISAFESPVTCKLVQTQIERKPSFRKKLKFRRNSQQLPEINISELEEPCHNIIEEGKHLSEQANKSMKVISELLNKLFLKKKYSKIDLFMGLVLLNSYYKEIVIRNWDCMSNKEQLEEGLRYIRFSTAAYGRKLYYGLMSSGFIKFLKGVVGTDSTNLKIISKHTGVKKEDIITSKWFSSKYSPGHYLALDHEKKSLVFVLRGTFNYFDVITDLVAKSYLYMDGCAHLGILLCAHMKMKEMYVLIRKTLDIYKGYRLVVTGHSLGAGVASLFTILFHDMHPEIPIHCFAYGVPCILSLEVASHPKIKSLITTYCMNDDIIPRLSFNSLFYLREVIDSILLQSKTKIQKVFQIVSSGNNLGQKMTKRFSKILKVAPTIDLTNVSHSPSDEQSLFPPGNIFRLVKLSKGIYVAEATDQKSYDKIIVSNSMFTDHMPNKYEKGITSALENINKEEYTRKPLNHYIDPETNKEGKESIGDLLEKESFEKNQQSSPSQSTPEISLQKTGDIATSSGETPGTPYNLINIIPSSLGASVNRDEEKKDTHKDKQKNKKSHKSKEKAIEEKEEKTKK</sequence>
<evidence type="ECO:0000256" key="11">
    <source>
        <dbReference type="ARBA" id="ARBA00023098"/>
    </source>
</evidence>
<dbReference type="eggNOG" id="KOG2088">
    <property type="taxonomic scope" value="Eukaryota"/>
</dbReference>
<proteinExistence type="predicted"/>
<evidence type="ECO:0000256" key="8">
    <source>
        <dbReference type="ARBA" id="ARBA00022837"/>
    </source>
</evidence>
<feature type="region of interest" description="Disordered" evidence="15">
    <location>
        <begin position="841"/>
        <end position="927"/>
    </location>
</feature>
<evidence type="ECO:0000256" key="13">
    <source>
        <dbReference type="ARBA" id="ARBA00024531"/>
    </source>
</evidence>
<name>F0ZJS8_DICPU</name>
<dbReference type="OMA" id="EIVIRNW"/>
<dbReference type="Proteomes" id="UP000001064">
    <property type="component" value="Unassembled WGS sequence"/>
</dbReference>
<evidence type="ECO:0000256" key="7">
    <source>
        <dbReference type="ARBA" id="ARBA00022801"/>
    </source>
</evidence>
<evidence type="ECO:0000256" key="10">
    <source>
        <dbReference type="ARBA" id="ARBA00022989"/>
    </source>
</evidence>
<evidence type="ECO:0000256" key="12">
    <source>
        <dbReference type="ARBA" id="ARBA00023136"/>
    </source>
</evidence>
<dbReference type="PANTHER" id="PTHR45792:SF10">
    <property type="entry name" value="FUNGAL LIPASE-LIKE DOMAIN-CONTAINING PROTEIN"/>
    <property type="match status" value="1"/>
</dbReference>
<keyword evidence="7" id="KW-0378">Hydrolase</keyword>
<feature type="region of interest" description="Disordered" evidence="15">
    <location>
        <begin position="105"/>
        <end position="125"/>
    </location>
</feature>
<protein>
    <recommendedName>
        <fullName evidence="14">sn-1-specific diacylglycerol lipase</fullName>
        <ecNumber evidence="14">3.1.1.116</ecNumber>
    </recommendedName>
</protein>
<dbReference type="AlphaFoldDB" id="F0ZJS8"/>
<dbReference type="CDD" id="cd00519">
    <property type="entry name" value="Lipase_3"/>
    <property type="match status" value="1"/>
</dbReference>
<keyword evidence="8" id="KW-0106">Calcium</keyword>
<dbReference type="KEGG" id="dpp:DICPUDRAFT_151806"/>
<dbReference type="GO" id="GO:0005886">
    <property type="term" value="C:plasma membrane"/>
    <property type="evidence" value="ECO:0007669"/>
    <property type="project" value="UniProtKB-SubCell"/>
</dbReference>
<keyword evidence="9" id="KW-0442">Lipid degradation</keyword>
<dbReference type="EC" id="3.1.1.116" evidence="14"/>
<accession>F0ZJS8</accession>
<feature type="domain" description="Fungal lipase-type" evidence="16">
    <location>
        <begin position="557"/>
        <end position="685"/>
    </location>
</feature>
<evidence type="ECO:0000256" key="5">
    <source>
        <dbReference type="ARBA" id="ARBA00022692"/>
    </source>
</evidence>
<evidence type="ECO:0000256" key="2">
    <source>
        <dbReference type="ARBA" id="ARBA00004651"/>
    </source>
</evidence>
<comment type="catalytic activity">
    <reaction evidence="13">
        <text>a 1,2-diacyl-sn-glycerol + H2O = a 2-acylglycerol + a fatty acid + H(+)</text>
        <dbReference type="Rhea" id="RHEA:33275"/>
        <dbReference type="ChEBI" id="CHEBI:15377"/>
        <dbReference type="ChEBI" id="CHEBI:15378"/>
        <dbReference type="ChEBI" id="CHEBI:17389"/>
        <dbReference type="ChEBI" id="CHEBI:17815"/>
        <dbReference type="ChEBI" id="CHEBI:28868"/>
        <dbReference type="EC" id="3.1.1.116"/>
    </reaction>
    <physiologicalReaction direction="left-to-right" evidence="13">
        <dbReference type="Rhea" id="RHEA:33276"/>
    </physiologicalReaction>
</comment>
<evidence type="ECO:0000256" key="6">
    <source>
        <dbReference type="ARBA" id="ARBA00022723"/>
    </source>
</evidence>
<dbReference type="InterPro" id="IPR052214">
    <property type="entry name" value="DAG_Lipase-Related"/>
</dbReference>
<feature type="region of interest" description="Disordered" evidence="15">
    <location>
        <begin position="165"/>
        <end position="193"/>
    </location>
</feature>
<feature type="compositionally biased region" description="Basic residues" evidence="15">
    <location>
        <begin position="903"/>
        <end position="914"/>
    </location>
</feature>
<feature type="compositionally biased region" description="Low complexity" evidence="15">
    <location>
        <begin position="105"/>
        <end position="120"/>
    </location>
</feature>
<dbReference type="PANTHER" id="PTHR45792">
    <property type="entry name" value="DIACYLGLYCEROL LIPASE HOMOLOG-RELATED"/>
    <property type="match status" value="1"/>
</dbReference>
<keyword evidence="5" id="KW-0812">Transmembrane</keyword>
<dbReference type="InterPro" id="IPR029058">
    <property type="entry name" value="AB_hydrolase_fold"/>
</dbReference>
<feature type="region of interest" description="Disordered" evidence="15">
    <location>
        <begin position="49"/>
        <end position="76"/>
    </location>
</feature>
<dbReference type="InParanoid" id="F0ZJS8"/>
<keyword evidence="12" id="KW-0472">Membrane</keyword>
<reference evidence="18" key="1">
    <citation type="journal article" date="2011" name="Genome Biol.">
        <title>Comparative genomics of the social amoebae Dictyostelium discoideum and Dictyostelium purpureum.</title>
        <authorList>
            <consortium name="US DOE Joint Genome Institute (JGI-PGF)"/>
            <person name="Sucgang R."/>
            <person name="Kuo A."/>
            <person name="Tian X."/>
            <person name="Salerno W."/>
            <person name="Parikh A."/>
            <person name="Feasley C.L."/>
            <person name="Dalin E."/>
            <person name="Tu H."/>
            <person name="Huang E."/>
            <person name="Barry K."/>
            <person name="Lindquist E."/>
            <person name="Shapiro H."/>
            <person name="Bruce D."/>
            <person name="Schmutz J."/>
            <person name="Salamov A."/>
            <person name="Fey P."/>
            <person name="Gaudet P."/>
            <person name="Anjard C."/>
            <person name="Babu M.M."/>
            <person name="Basu S."/>
            <person name="Bushmanova Y."/>
            <person name="van der Wel H."/>
            <person name="Katoh-Kurasawa M."/>
            <person name="Dinh C."/>
            <person name="Coutinho P.M."/>
            <person name="Saito T."/>
            <person name="Elias M."/>
            <person name="Schaap P."/>
            <person name="Kay R.R."/>
            <person name="Henrissat B."/>
            <person name="Eichinger L."/>
            <person name="Rivero F."/>
            <person name="Putnam N.H."/>
            <person name="West C.M."/>
            <person name="Loomis W.F."/>
            <person name="Chisholm R.L."/>
            <person name="Shaulsky G."/>
            <person name="Strassmann J.E."/>
            <person name="Queller D.C."/>
            <person name="Kuspa A."/>
            <person name="Grigoriev I.V."/>
        </authorList>
    </citation>
    <scope>NUCLEOTIDE SEQUENCE [LARGE SCALE GENOMIC DNA]</scope>
    <source>
        <strain evidence="18">QSDP1</strain>
    </source>
</reference>
<dbReference type="FunFam" id="3.40.50.1820:FF:000321">
    <property type="entry name" value="Lipase domain containing protein"/>
    <property type="match status" value="1"/>
</dbReference>
<keyword evidence="11" id="KW-0443">Lipid metabolism</keyword>
<evidence type="ECO:0000256" key="14">
    <source>
        <dbReference type="ARBA" id="ARBA00026104"/>
    </source>
</evidence>
<dbReference type="RefSeq" id="XP_003287686.1">
    <property type="nucleotide sequence ID" value="XM_003287638.1"/>
</dbReference>
<keyword evidence="18" id="KW-1185">Reference proteome</keyword>
<dbReference type="GeneID" id="10500798"/>
<dbReference type="OrthoDB" id="438440at2759"/>
<organism evidence="17 18">
    <name type="scientific">Dictyostelium purpureum</name>
    <name type="common">Slime mold</name>
    <dbReference type="NCBI Taxonomy" id="5786"/>
    <lineage>
        <taxon>Eukaryota</taxon>
        <taxon>Amoebozoa</taxon>
        <taxon>Evosea</taxon>
        <taxon>Eumycetozoa</taxon>
        <taxon>Dictyostelia</taxon>
        <taxon>Dictyosteliales</taxon>
        <taxon>Dictyosteliaceae</taxon>
        <taxon>Dictyostelium</taxon>
    </lineage>
</organism>
<keyword evidence="3" id="KW-1003">Cell membrane</keyword>
<evidence type="ECO:0000256" key="9">
    <source>
        <dbReference type="ARBA" id="ARBA00022963"/>
    </source>
</evidence>
<dbReference type="GO" id="GO:0016298">
    <property type="term" value="F:lipase activity"/>
    <property type="evidence" value="ECO:0000318"/>
    <property type="project" value="GO_Central"/>
</dbReference>
<evidence type="ECO:0000256" key="15">
    <source>
        <dbReference type="SAM" id="MobiDB-lite"/>
    </source>
</evidence>
<feature type="compositionally biased region" description="Basic and acidic residues" evidence="15">
    <location>
        <begin position="892"/>
        <end position="902"/>
    </location>
</feature>
<feature type="compositionally biased region" description="Basic and acidic residues" evidence="15">
    <location>
        <begin position="915"/>
        <end position="927"/>
    </location>
</feature>
<dbReference type="GO" id="GO:0019369">
    <property type="term" value="P:arachidonate metabolic process"/>
    <property type="evidence" value="ECO:0000318"/>
    <property type="project" value="GO_Central"/>
</dbReference>
<comment type="subcellular location">
    <subcellularLocation>
        <location evidence="2">Cell membrane</location>
        <topology evidence="2">Multi-pass membrane protein</topology>
    </subcellularLocation>
</comment>
<feature type="compositionally biased region" description="Low complexity" evidence="15">
    <location>
        <begin position="169"/>
        <end position="190"/>
    </location>
</feature>
<dbReference type="EMBL" id="GL871047">
    <property type="protein sequence ID" value="EGC35792.1"/>
    <property type="molecule type" value="Genomic_DNA"/>
</dbReference>
<dbReference type="GO" id="GO:0046872">
    <property type="term" value="F:metal ion binding"/>
    <property type="evidence" value="ECO:0007669"/>
    <property type="project" value="UniProtKB-KW"/>
</dbReference>
<dbReference type="FunCoup" id="F0ZJS8">
    <property type="interactions" value="937"/>
</dbReference>
<keyword evidence="6" id="KW-0479">Metal-binding</keyword>
<evidence type="ECO:0000259" key="16">
    <source>
        <dbReference type="Pfam" id="PF01764"/>
    </source>
</evidence>
<evidence type="ECO:0000313" key="17">
    <source>
        <dbReference type="EMBL" id="EGC35792.1"/>
    </source>
</evidence>
<dbReference type="VEuPathDB" id="AmoebaDB:DICPUDRAFT_151806"/>
<dbReference type="InterPro" id="IPR002921">
    <property type="entry name" value="Fungal_lipase-type"/>
</dbReference>